<dbReference type="GO" id="GO:0000976">
    <property type="term" value="F:transcription cis-regulatory region binding"/>
    <property type="evidence" value="ECO:0007669"/>
    <property type="project" value="TreeGrafter"/>
</dbReference>
<evidence type="ECO:0000256" key="3">
    <source>
        <dbReference type="ARBA" id="ARBA00023015"/>
    </source>
</evidence>
<dbReference type="PROSITE" id="PS51755">
    <property type="entry name" value="OMPR_PHOB"/>
    <property type="match status" value="1"/>
</dbReference>
<reference evidence="10 11" key="2">
    <citation type="submission" date="2007-09" db="EMBL/GenBank/DDBJ databases">
        <authorList>
            <person name="Fulton L."/>
            <person name="Clifton S."/>
            <person name="Fulton B."/>
            <person name="Xu J."/>
            <person name="Minx P."/>
            <person name="Pepin K.H."/>
            <person name="Johnson M."/>
            <person name="Thiruvilangam P."/>
            <person name="Bhonagiri V."/>
            <person name="Nash W.E."/>
            <person name="Mardis E.R."/>
            <person name="Wilson R.K."/>
        </authorList>
    </citation>
    <scope>NUCLEOTIDE SEQUENCE [LARGE SCALE GENOMIC DNA]</scope>
    <source>
        <strain evidence="10 11">DSM 3991</strain>
    </source>
</reference>
<dbReference type="SMART" id="SM00448">
    <property type="entry name" value="REC"/>
    <property type="match status" value="1"/>
</dbReference>
<dbReference type="InterPro" id="IPR039420">
    <property type="entry name" value="WalR-like"/>
</dbReference>
<dbReference type="InterPro" id="IPR001867">
    <property type="entry name" value="OmpR/PhoB-type_DNA-bd"/>
</dbReference>
<gene>
    <name evidence="10" type="ORF">EUBDOL_01029</name>
</gene>
<evidence type="ECO:0000259" key="9">
    <source>
        <dbReference type="PROSITE" id="PS51755"/>
    </source>
</evidence>
<dbReference type="InterPro" id="IPR001789">
    <property type="entry name" value="Sig_transdc_resp-reg_receiver"/>
</dbReference>
<evidence type="ECO:0000313" key="10">
    <source>
        <dbReference type="EMBL" id="EDP11110.1"/>
    </source>
</evidence>
<dbReference type="HOGENOM" id="CLU_000445_30_1_9"/>
<organism evidence="10 11">
    <name type="scientific">Amedibacillus dolichus DSM 3991</name>
    <dbReference type="NCBI Taxonomy" id="428127"/>
    <lineage>
        <taxon>Bacteria</taxon>
        <taxon>Bacillati</taxon>
        <taxon>Bacillota</taxon>
        <taxon>Erysipelotrichia</taxon>
        <taxon>Erysipelotrichales</taxon>
        <taxon>Erysipelotrichaceae</taxon>
        <taxon>Amedibacillus</taxon>
    </lineage>
</organism>
<keyword evidence="5" id="KW-0804">Transcription</keyword>
<evidence type="ECO:0000313" key="11">
    <source>
        <dbReference type="Proteomes" id="UP000004090"/>
    </source>
</evidence>
<dbReference type="GO" id="GO:0000156">
    <property type="term" value="F:phosphorelay response regulator activity"/>
    <property type="evidence" value="ECO:0007669"/>
    <property type="project" value="TreeGrafter"/>
</dbReference>
<dbReference type="PROSITE" id="PS50110">
    <property type="entry name" value="RESPONSE_REGULATORY"/>
    <property type="match status" value="1"/>
</dbReference>
<dbReference type="FunFam" id="3.40.50.2300:FF:000001">
    <property type="entry name" value="DNA-binding response regulator PhoB"/>
    <property type="match status" value="1"/>
</dbReference>
<reference evidence="10 11" key="1">
    <citation type="submission" date="2007-09" db="EMBL/GenBank/DDBJ databases">
        <title>Draft genome sequence of Eubacterium dolichum (DSM 3991).</title>
        <authorList>
            <person name="Sudarsanam P."/>
            <person name="Ley R."/>
            <person name="Guruge J."/>
            <person name="Turnbaugh P.J."/>
            <person name="Mahowald M."/>
            <person name="Liep D."/>
            <person name="Gordon J."/>
        </authorList>
    </citation>
    <scope>NUCLEOTIDE SEQUENCE [LARGE SCALE GENOMIC DNA]</scope>
    <source>
        <strain evidence="10 11">DSM 3991</strain>
    </source>
</reference>
<feature type="domain" description="OmpR/PhoB-type" evidence="9">
    <location>
        <begin position="132"/>
        <end position="228"/>
    </location>
</feature>
<evidence type="ECO:0000256" key="1">
    <source>
        <dbReference type="ARBA" id="ARBA00022553"/>
    </source>
</evidence>
<dbReference type="Gene3D" id="1.10.10.10">
    <property type="entry name" value="Winged helix-like DNA-binding domain superfamily/Winged helix DNA-binding domain"/>
    <property type="match status" value="1"/>
</dbReference>
<dbReference type="SMART" id="SM00862">
    <property type="entry name" value="Trans_reg_C"/>
    <property type="match status" value="1"/>
</dbReference>
<dbReference type="Proteomes" id="UP000004090">
    <property type="component" value="Unassembled WGS sequence"/>
</dbReference>
<evidence type="ECO:0000259" key="8">
    <source>
        <dbReference type="PROSITE" id="PS50110"/>
    </source>
</evidence>
<dbReference type="AlphaFoldDB" id="A8RBA0"/>
<dbReference type="InterPro" id="IPR011006">
    <property type="entry name" value="CheY-like_superfamily"/>
</dbReference>
<sequence>MKGRKKDMAKILLIEDEENIRKIIAYDLKKANYEIVETGDGREAIELAGSNDFDVLIIDWMLPHVSGIEIVERLRERKNDSIMIMLTARDDETDILHAFEKGVDDYITKPFSPRELLARVNAHLKRRKGREEPRLVFGDICMDLKRRSILLKEQELELTKKEFDLLEYFISNKEVVLSRDNILNEIWGFDYDGDTRIVDVHVFKLRSKLANSNIQIKSMRGIGYVIEEKHEE</sequence>
<dbReference type="CDD" id="cd00383">
    <property type="entry name" value="trans_reg_C"/>
    <property type="match status" value="1"/>
</dbReference>
<feature type="modified residue" description="4-aspartylphosphate" evidence="6">
    <location>
        <position position="59"/>
    </location>
</feature>
<dbReference type="eggNOG" id="COG0745">
    <property type="taxonomic scope" value="Bacteria"/>
</dbReference>
<evidence type="ECO:0000256" key="6">
    <source>
        <dbReference type="PROSITE-ProRule" id="PRU00169"/>
    </source>
</evidence>
<accession>A8RBA0</accession>
<dbReference type="Gene3D" id="3.40.50.2300">
    <property type="match status" value="1"/>
</dbReference>
<evidence type="ECO:0000256" key="5">
    <source>
        <dbReference type="ARBA" id="ARBA00023163"/>
    </source>
</evidence>
<dbReference type="PANTHER" id="PTHR48111:SF73">
    <property type="entry name" value="ALKALINE PHOSPHATASE SYNTHESIS TRANSCRIPTIONAL REGULATORY PROTEIN PHOP"/>
    <property type="match status" value="1"/>
</dbReference>
<dbReference type="Pfam" id="PF00072">
    <property type="entry name" value="Response_reg"/>
    <property type="match status" value="1"/>
</dbReference>
<dbReference type="STRING" id="428127.EUBDOL_01029"/>
<dbReference type="SUPFAM" id="SSF52172">
    <property type="entry name" value="CheY-like"/>
    <property type="match status" value="1"/>
</dbReference>
<name>A8RBA0_9FIRM</name>
<dbReference type="Gene3D" id="6.10.250.690">
    <property type="match status" value="1"/>
</dbReference>
<keyword evidence="1 6" id="KW-0597">Phosphoprotein</keyword>
<protein>
    <submittedName>
        <fullName evidence="10">Response regulator receiver domain protein</fullName>
    </submittedName>
</protein>
<comment type="caution">
    <text evidence="10">The sequence shown here is derived from an EMBL/GenBank/DDBJ whole genome shotgun (WGS) entry which is preliminary data.</text>
</comment>
<dbReference type="CDD" id="cd17574">
    <property type="entry name" value="REC_OmpR"/>
    <property type="match status" value="1"/>
</dbReference>
<dbReference type="EMBL" id="ABAW02000019">
    <property type="protein sequence ID" value="EDP11110.1"/>
    <property type="molecule type" value="Genomic_DNA"/>
</dbReference>
<dbReference type="InterPro" id="IPR036388">
    <property type="entry name" value="WH-like_DNA-bd_sf"/>
</dbReference>
<evidence type="ECO:0000256" key="7">
    <source>
        <dbReference type="PROSITE-ProRule" id="PRU01091"/>
    </source>
</evidence>
<keyword evidence="2" id="KW-0902">Two-component regulatory system</keyword>
<feature type="DNA-binding region" description="OmpR/PhoB-type" evidence="7">
    <location>
        <begin position="132"/>
        <end position="228"/>
    </location>
</feature>
<proteinExistence type="predicted"/>
<dbReference type="GO" id="GO:0005829">
    <property type="term" value="C:cytosol"/>
    <property type="evidence" value="ECO:0007669"/>
    <property type="project" value="TreeGrafter"/>
</dbReference>
<dbReference type="PANTHER" id="PTHR48111">
    <property type="entry name" value="REGULATOR OF RPOS"/>
    <property type="match status" value="1"/>
</dbReference>
<dbReference type="GO" id="GO:0032993">
    <property type="term" value="C:protein-DNA complex"/>
    <property type="evidence" value="ECO:0007669"/>
    <property type="project" value="TreeGrafter"/>
</dbReference>
<dbReference type="GO" id="GO:0006355">
    <property type="term" value="P:regulation of DNA-templated transcription"/>
    <property type="evidence" value="ECO:0007669"/>
    <property type="project" value="InterPro"/>
</dbReference>
<keyword evidence="3" id="KW-0805">Transcription regulation</keyword>
<dbReference type="Pfam" id="PF00486">
    <property type="entry name" value="Trans_reg_C"/>
    <property type="match status" value="1"/>
</dbReference>
<feature type="domain" description="Response regulatory" evidence="8">
    <location>
        <begin position="10"/>
        <end position="124"/>
    </location>
</feature>
<evidence type="ECO:0000256" key="2">
    <source>
        <dbReference type="ARBA" id="ARBA00023012"/>
    </source>
</evidence>
<evidence type="ECO:0000256" key="4">
    <source>
        <dbReference type="ARBA" id="ARBA00023125"/>
    </source>
</evidence>
<keyword evidence="4 7" id="KW-0238">DNA-binding</keyword>